<evidence type="ECO:0000259" key="1">
    <source>
        <dbReference type="SMART" id="SM00460"/>
    </source>
</evidence>
<dbReference type="Proteomes" id="UP000193427">
    <property type="component" value="Chromosome"/>
</dbReference>
<dbReference type="STRING" id="946333.A4W93_09695"/>
<dbReference type="InterPro" id="IPR002931">
    <property type="entry name" value="Transglutaminase-like"/>
</dbReference>
<dbReference type="EMBL" id="CP015118">
    <property type="protein sequence ID" value="ARN20160.1"/>
    <property type="molecule type" value="Genomic_DNA"/>
</dbReference>
<dbReference type="InterPro" id="IPR013589">
    <property type="entry name" value="Bac_transglu_N"/>
</dbReference>
<proteinExistence type="predicted"/>
<name>A0A1W6L7L9_9BURK</name>
<organism evidence="2 3">
    <name type="scientific">Piscinibacter gummiphilus</name>
    <dbReference type="NCBI Taxonomy" id="946333"/>
    <lineage>
        <taxon>Bacteria</taxon>
        <taxon>Pseudomonadati</taxon>
        <taxon>Pseudomonadota</taxon>
        <taxon>Betaproteobacteria</taxon>
        <taxon>Burkholderiales</taxon>
        <taxon>Sphaerotilaceae</taxon>
        <taxon>Piscinibacter</taxon>
    </lineage>
</organism>
<protein>
    <recommendedName>
        <fullName evidence="1">Transglutaminase-like domain-containing protein</fullName>
    </recommendedName>
</protein>
<accession>A0A1W6L7L9</accession>
<dbReference type="SUPFAM" id="SSF54001">
    <property type="entry name" value="Cysteine proteinases"/>
    <property type="match status" value="1"/>
</dbReference>
<keyword evidence="3" id="KW-1185">Reference proteome</keyword>
<dbReference type="Pfam" id="PF08379">
    <property type="entry name" value="Bact_transglu_N"/>
    <property type="match status" value="1"/>
</dbReference>
<dbReference type="Gene3D" id="3.10.620.30">
    <property type="match status" value="1"/>
</dbReference>
<dbReference type="PANTHER" id="PTHR33490">
    <property type="entry name" value="BLR5614 PROTEIN-RELATED"/>
    <property type="match status" value="1"/>
</dbReference>
<evidence type="ECO:0000313" key="2">
    <source>
        <dbReference type="EMBL" id="ARN20160.1"/>
    </source>
</evidence>
<feature type="domain" description="Transglutaminase-like" evidence="1">
    <location>
        <begin position="181"/>
        <end position="251"/>
    </location>
</feature>
<gene>
    <name evidence="2" type="ORF">A4W93_09695</name>
</gene>
<dbReference type="OrthoDB" id="5438043at2"/>
<dbReference type="KEGG" id="rgu:A4W93_09695"/>
<dbReference type="InterPro" id="IPR038765">
    <property type="entry name" value="Papain-like_cys_pep_sf"/>
</dbReference>
<dbReference type="PANTHER" id="PTHR33490:SF7">
    <property type="entry name" value="BLR2979 PROTEIN"/>
    <property type="match status" value="1"/>
</dbReference>
<evidence type="ECO:0000313" key="3">
    <source>
        <dbReference type="Proteomes" id="UP000193427"/>
    </source>
</evidence>
<dbReference type="Pfam" id="PF01841">
    <property type="entry name" value="Transglut_core"/>
    <property type="match status" value="1"/>
</dbReference>
<sequence>MTMQDTRYRVEHETRYVYAAPVSQSWQLARLTPRQLPWQQLLACAIQIDPPPDERHEAPDSFGNTVTHFGLLRSHRVLRVRMTCEVDVAPRPDPADAPPLAWEAVREAVSAPGGPHDLMAARMCEPTRLLPLSDAAYRYGHASLTPGRDWLEALLDLTSRIHAEFEFDPDATTVSTSVDEVLVQRRGVCQDFAHLMIACIRAHGLPARYVSGYLLTDPPPGAPRLMGVDASHAWVAAYAPGHGWVEFDPTNNQLADSRYITLGWGADFADAGPLRGVILGSGQQELHVSVSVIPI</sequence>
<dbReference type="SMART" id="SM00460">
    <property type="entry name" value="TGc"/>
    <property type="match status" value="1"/>
</dbReference>
<dbReference type="AlphaFoldDB" id="A0A1W6L7L9"/>
<reference evidence="2 3" key="1">
    <citation type="submission" date="2016-04" db="EMBL/GenBank/DDBJ databases">
        <title>Complete genome sequence of natural rubber-degrading, novel Gram-negative bacterium, Rhizobacter gummiphilus strain NS21.</title>
        <authorList>
            <person name="Tabata M."/>
            <person name="Kasai D."/>
            <person name="Fukuda M."/>
        </authorList>
    </citation>
    <scope>NUCLEOTIDE SEQUENCE [LARGE SCALE GENOMIC DNA]</scope>
    <source>
        <strain evidence="2 3">NS21</strain>
    </source>
</reference>